<dbReference type="PANTHER" id="PTHR15032:SF4">
    <property type="entry name" value="N-ACYL-PHOSPHATIDYLETHANOLAMINE-HYDROLYZING PHOSPHOLIPASE D"/>
    <property type="match status" value="1"/>
</dbReference>
<keyword evidence="3" id="KW-0595">Phospholipid degradation</keyword>
<feature type="binding site" evidence="5">
    <location>
        <position position="139"/>
    </location>
    <ligand>
        <name>an N-acyl-1,2-diacyl-sn-glycero-3-phosphoethanolamine</name>
        <dbReference type="ChEBI" id="CHEBI:62537"/>
    </ligand>
</feature>
<feature type="binding site" evidence="6">
    <location>
        <position position="136"/>
    </location>
    <ligand>
        <name>Zn(2+)</name>
        <dbReference type="ChEBI" id="CHEBI:29105"/>
        <label>1</label>
    </ligand>
</feature>
<keyword evidence="3" id="KW-0443">Lipid metabolism</keyword>
<dbReference type="Pfam" id="PF12706">
    <property type="entry name" value="Lactamase_B_2"/>
    <property type="match status" value="1"/>
</dbReference>
<evidence type="ECO:0000256" key="2">
    <source>
        <dbReference type="ARBA" id="ARBA00012279"/>
    </source>
</evidence>
<keyword evidence="6" id="KW-0479">Metal-binding</keyword>
<dbReference type="GO" id="GO:0009395">
    <property type="term" value="P:phospholipid catabolic process"/>
    <property type="evidence" value="ECO:0007669"/>
    <property type="project" value="UniProtKB-KW"/>
</dbReference>
<dbReference type="GO" id="GO:0005737">
    <property type="term" value="C:cytoplasm"/>
    <property type="evidence" value="ECO:0007669"/>
    <property type="project" value="TreeGrafter"/>
</dbReference>
<evidence type="ECO:0000256" key="1">
    <source>
        <dbReference type="ARBA" id="ARBA00010127"/>
    </source>
</evidence>
<comment type="similarity">
    <text evidence="1">Belongs to the NAPE-PLD family.</text>
</comment>
<sequence>MAESTYRETTSLTKPIFVNGRFENPWKSWKKNNLKDSFKFIKNGVNKQPPLKEEAERTLPIIPPDFNRFSSNTTDIPLIWIGHATVLVKIDSITVLADPIFSSRCSFVQFLGPKRYRDPPCQIKDLPKIDAVVISHNHYDHLDLSSVKELNQKYGKDLRWYVPQGMKKWMSDSGCENVVEMTWWEEQPFPGKPDVKFVCTPTQHWSKRGVTDTNKSLWCSWAVIGPKHSFYFAGDTGYCEGFKEIGEKYGPFTLSAIPIGCYLPREFLSPQHVSPSEAVEIHKDVKSLNSVGIHWGTFNMMAYEHYLAPREDLILAVKVAGLKPTEFVTVKHGELNIFEK</sequence>
<feature type="binding site" evidence="6">
    <location>
        <position position="138"/>
    </location>
    <ligand>
        <name>Zn(2+)</name>
        <dbReference type="ChEBI" id="CHEBI:29105"/>
        <label>1</label>
    </ligand>
</feature>
<evidence type="ECO:0000256" key="6">
    <source>
        <dbReference type="PIRSR" id="PIRSR038896-51"/>
    </source>
</evidence>
<dbReference type="GO" id="GO:0070292">
    <property type="term" value="P:N-acylphosphatidylethanolamine metabolic process"/>
    <property type="evidence" value="ECO:0007669"/>
    <property type="project" value="TreeGrafter"/>
</dbReference>
<comment type="catalytic activity">
    <reaction evidence="4">
        <text>N-(5Z,8Z,11Z,14Z-eicosatetraenoyl)-1,2-di-(9Z-octadecenoyl)-sn-glycero-3-phosphoethanolamine + H2O = N-(5Z,8Z,11Z,14Z-eicosatetraenoyl)-ethanolamine + 1,2-di-(9Z-octadecenoyl)-sn-glycero-3-phosphate + H(+)</text>
        <dbReference type="Rhea" id="RHEA:45528"/>
        <dbReference type="ChEBI" id="CHEBI:2700"/>
        <dbReference type="ChEBI" id="CHEBI:15377"/>
        <dbReference type="ChEBI" id="CHEBI:15378"/>
        <dbReference type="ChEBI" id="CHEBI:74546"/>
        <dbReference type="ChEBI" id="CHEBI:85277"/>
    </reaction>
    <physiologicalReaction direction="left-to-right" evidence="4">
        <dbReference type="Rhea" id="RHEA:45529"/>
    </physiologicalReaction>
</comment>
<feature type="binding site" evidence="6">
    <location>
        <position position="140"/>
    </location>
    <ligand>
        <name>Zn(2+)</name>
        <dbReference type="ChEBI" id="CHEBI:29105"/>
        <label>2</label>
    </ligand>
</feature>
<feature type="binding site" evidence="6">
    <location>
        <position position="235"/>
    </location>
    <ligand>
        <name>Zn(2+)</name>
        <dbReference type="ChEBI" id="CHEBI:29105"/>
        <label>1</label>
    </ligand>
</feature>
<keyword evidence="3" id="KW-0442">Lipid degradation</keyword>
<evidence type="ECO:0000256" key="5">
    <source>
        <dbReference type="PIRSR" id="PIRSR038896-50"/>
    </source>
</evidence>
<dbReference type="EC" id="3.1.4.54" evidence="2"/>
<reference evidence="8 9" key="1">
    <citation type="submission" date="2024-01" db="EMBL/GenBank/DDBJ databases">
        <title>The genome of the rayed Mediterranean limpet Patella caerulea (Linnaeus, 1758).</title>
        <authorList>
            <person name="Anh-Thu Weber A."/>
            <person name="Halstead-Nussloch G."/>
        </authorList>
    </citation>
    <scope>NUCLEOTIDE SEQUENCE [LARGE SCALE GENOMIC DNA]</scope>
    <source>
        <strain evidence="8">AATW-2023a</strain>
        <tissue evidence="8">Whole specimen</tissue>
    </source>
</reference>
<dbReference type="AlphaFoldDB" id="A0AAN8JNS7"/>
<evidence type="ECO:0000313" key="9">
    <source>
        <dbReference type="Proteomes" id="UP001347796"/>
    </source>
</evidence>
<comment type="caution">
    <text evidence="8">The sequence shown here is derived from an EMBL/GenBank/DDBJ whole genome shotgun (WGS) entry which is preliminary data.</text>
</comment>
<proteinExistence type="inferred from homology"/>
<dbReference type="InterPro" id="IPR001279">
    <property type="entry name" value="Metallo-B-lactamas"/>
</dbReference>
<dbReference type="InterPro" id="IPR036866">
    <property type="entry name" value="RibonucZ/Hydroxyglut_hydro"/>
</dbReference>
<feature type="binding site" evidence="5">
    <location>
        <position position="272"/>
    </location>
    <ligand>
        <name>an N-acyl-1,2-diacyl-sn-glycero-3-phosphoethanolamine</name>
        <dbReference type="ChEBI" id="CHEBI:62537"/>
    </ligand>
</feature>
<keyword evidence="6" id="KW-0862">Zinc</keyword>
<organism evidence="8 9">
    <name type="scientific">Patella caerulea</name>
    <name type="common">Rayed Mediterranean limpet</name>
    <dbReference type="NCBI Taxonomy" id="87958"/>
    <lineage>
        <taxon>Eukaryota</taxon>
        <taxon>Metazoa</taxon>
        <taxon>Spiralia</taxon>
        <taxon>Lophotrochozoa</taxon>
        <taxon>Mollusca</taxon>
        <taxon>Gastropoda</taxon>
        <taxon>Patellogastropoda</taxon>
        <taxon>Patelloidea</taxon>
        <taxon>Patellidae</taxon>
        <taxon>Patella</taxon>
    </lineage>
</organism>
<feature type="binding site" evidence="6">
    <location>
        <position position="204"/>
    </location>
    <ligand>
        <name>Zn(2+)</name>
        <dbReference type="ChEBI" id="CHEBI:29105"/>
        <label>1</label>
    </ligand>
</feature>
<protein>
    <recommendedName>
        <fullName evidence="2">N-acetylphosphatidylethanolamine-hydrolyzing phospholipase D</fullName>
        <ecNumber evidence="2">3.1.4.54</ecNumber>
    </recommendedName>
</protein>
<keyword evidence="9" id="KW-1185">Reference proteome</keyword>
<dbReference type="EMBL" id="JAZGQO010000010">
    <property type="protein sequence ID" value="KAK6177383.1"/>
    <property type="molecule type" value="Genomic_DNA"/>
</dbReference>
<feature type="binding site" evidence="6">
    <location>
        <position position="294"/>
    </location>
    <ligand>
        <name>Zn(2+)</name>
        <dbReference type="ChEBI" id="CHEBI:29105"/>
        <label>2</label>
    </ligand>
</feature>
<dbReference type="SUPFAM" id="SSF56281">
    <property type="entry name" value="Metallo-hydrolase/oxidoreductase"/>
    <property type="match status" value="1"/>
</dbReference>
<evidence type="ECO:0000256" key="4">
    <source>
        <dbReference type="ARBA" id="ARBA00048025"/>
    </source>
</evidence>
<dbReference type="Gene3D" id="3.60.15.10">
    <property type="entry name" value="Ribonuclease Z/Hydroxyacylglutathione hydrolase-like"/>
    <property type="match status" value="1"/>
</dbReference>
<evidence type="ECO:0000259" key="7">
    <source>
        <dbReference type="Pfam" id="PF12706"/>
    </source>
</evidence>
<evidence type="ECO:0000313" key="8">
    <source>
        <dbReference type="EMBL" id="KAK6177383.1"/>
    </source>
</evidence>
<dbReference type="GO" id="GO:0070290">
    <property type="term" value="F:N-acylphosphatidylethanolamine-specific phospholipase D activity"/>
    <property type="evidence" value="ECO:0007669"/>
    <property type="project" value="UniProtKB-EC"/>
</dbReference>
<accession>A0AAN8JNS7</accession>
<feature type="binding site" evidence="6">
    <location>
        <position position="235"/>
    </location>
    <ligand>
        <name>Zn(2+)</name>
        <dbReference type="ChEBI" id="CHEBI:29105"/>
        <label>2</label>
    </ligand>
</feature>
<dbReference type="GO" id="GO:0070291">
    <property type="term" value="P:N-acylethanolamine metabolic process"/>
    <property type="evidence" value="ECO:0007669"/>
    <property type="project" value="TreeGrafter"/>
</dbReference>
<dbReference type="Proteomes" id="UP001347796">
    <property type="component" value="Unassembled WGS sequence"/>
</dbReference>
<name>A0AAN8JNS7_PATCE</name>
<dbReference type="PANTHER" id="PTHR15032">
    <property type="entry name" value="N-ACYL-PHOSPHATIDYLETHANOLAMINE-HYDROLYZING PHOSPHOLIPASE D"/>
    <property type="match status" value="1"/>
</dbReference>
<feature type="binding site" evidence="6">
    <location>
        <position position="141"/>
    </location>
    <ligand>
        <name>Zn(2+)</name>
        <dbReference type="ChEBI" id="CHEBI:29105"/>
        <label>2</label>
    </ligand>
</feature>
<keyword evidence="3" id="KW-1208">Phospholipid metabolism</keyword>
<feature type="domain" description="Metallo-beta-lactamase" evidence="7">
    <location>
        <begin position="95"/>
        <end position="295"/>
    </location>
</feature>
<dbReference type="InterPro" id="IPR024884">
    <property type="entry name" value="NAPE-PLD"/>
</dbReference>
<comment type="cofactor">
    <cofactor evidence="6">
        <name>Zn(2+)</name>
        <dbReference type="ChEBI" id="CHEBI:29105"/>
    </cofactor>
    <text evidence="6">Binds 2 zinc divalent cations per subunit.</text>
</comment>
<gene>
    <name evidence="8" type="ORF">SNE40_015492</name>
</gene>
<dbReference type="PIRSF" id="PIRSF038896">
    <property type="entry name" value="NAPE-PLD"/>
    <property type="match status" value="1"/>
</dbReference>
<evidence type="ECO:0000256" key="3">
    <source>
        <dbReference type="ARBA" id="ARBA00022668"/>
    </source>
</evidence>
<dbReference type="GO" id="GO:0008270">
    <property type="term" value="F:zinc ion binding"/>
    <property type="evidence" value="ECO:0007669"/>
    <property type="project" value="InterPro"/>
</dbReference>